<dbReference type="SMART" id="SM00028">
    <property type="entry name" value="TPR"/>
    <property type="match status" value="5"/>
</dbReference>
<keyword evidence="1" id="KW-0677">Repeat</keyword>
<dbReference type="InterPro" id="IPR011990">
    <property type="entry name" value="TPR-like_helical_dom_sf"/>
</dbReference>
<keyword evidence="2 3" id="KW-0802">TPR repeat</keyword>
<proteinExistence type="predicted"/>
<dbReference type="PANTHER" id="PTHR45586">
    <property type="entry name" value="TPR REPEAT-CONTAINING PROTEIN PA4667"/>
    <property type="match status" value="1"/>
</dbReference>
<dbReference type="EMBL" id="BAAAFD010000016">
    <property type="protein sequence ID" value="GAA0859944.1"/>
    <property type="molecule type" value="Genomic_DNA"/>
</dbReference>
<organism evidence="4 5">
    <name type="scientific">Aliiglaciecola litoralis</name>
    <dbReference type="NCBI Taxonomy" id="582857"/>
    <lineage>
        <taxon>Bacteria</taxon>
        <taxon>Pseudomonadati</taxon>
        <taxon>Pseudomonadota</taxon>
        <taxon>Gammaproteobacteria</taxon>
        <taxon>Alteromonadales</taxon>
        <taxon>Alteromonadaceae</taxon>
        <taxon>Aliiglaciecola</taxon>
    </lineage>
</organism>
<protein>
    <recommendedName>
        <fullName evidence="6">Tetratricopeptide repeat protein</fullName>
    </recommendedName>
</protein>
<evidence type="ECO:0000313" key="4">
    <source>
        <dbReference type="EMBL" id="GAA0859944.1"/>
    </source>
</evidence>
<evidence type="ECO:0000313" key="5">
    <source>
        <dbReference type="Proteomes" id="UP001500359"/>
    </source>
</evidence>
<feature type="repeat" description="TPR" evidence="3">
    <location>
        <begin position="299"/>
        <end position="332"/>
    </location>
</feature>
<feature type="repeat" description="TPR" evidence="3">
    <location>
        <begin position="231"/>
        <end position="264"/>
    </location>
</feature>
<dbReference type="InterPro" id="IPR019734">
    <property type="entry name" value="TPR_rpt"/>
</dbReference>
<accession>A0ABN1LSV3</accession>
<dbReference type="Pfam" id="PF13414">
    <property type="entry name" value="TPR_11"/>
    <property type="match status" value="1"/>
</dbReference>
<dbReference type="Pfam" id="PF13181">
    <property type="entry name" value="TPR_8"/>
    <property type="match status" value="1"/>
</dbReference>
<dbReference type="Proteomes" id="UP001500359">
    <property type="component" value="Unassembled WGS sequence"/>
</dbReference>
<dbReference type="Gene3D" id="1.25.40.10">
    <property type="entry name" value="Tetratricopeptide repeat domain"/>
    <property type="match status" value="1"/>
</dbReference>
<feature type="repeat" description="TPR" evidence="3">
    <location>
        <begin position="333"/>
        <end position="366"/>
    </location>
</feature>
<keyword evidence="5" id="KW-1185">Reference proteome</keyword>
<reference evidence="4 5" key="1">
    <citation type="journal article" date="2019" name="Int. J. Syst. Evol. Microbiol.">
        <title>The Global Catalogue of Microorganisms (GCM) 10K type strain sequencing project: providing services to taxonomists for standard genome sequencing and annotation.</title>
        <authorList>
            <consortium name="The Broad Institute Genomics Platform"/>
            <consortium name="The Broad Institute Genome Sequencing Center for Infectious Disease"/>
            <person name="Wu L."/>
            <person name="Ma J."/>
        </authorList>
    </citation>
    <scope>NUCLEOTIDE SEQUENCE [LARGE SCALE GENOMIC DNA]</scope>
    <source>
        <strain evidence="4 5">JCM 15896</strain>
    </source>
</reference>
<name>A0ABN1LSV3_9ALTE</name>
<gene>
    <name evidence="4" type="ORF">GCM10009114_35340</name>
</gene>
<evidence type="ECO:0008006" key="6">
    <source>
        <dbReference type="Google" id="ProtNLM"/>
    </source>
</evidence>
<comment type="caution">
    <text evidence="4">The sequence shown here is derived from an EMBL/GenBank/DDBJ whole genome shotgun (WGS) entry which is preliminary data.</text>
</comment>
<dbReference type="SUPFAM" id="SSF48452">
    <property type="entry name" value="TPR-like"/>
    <property type="match status" value="1"/>
</dbReference>
<dbReference type="InterPro" id="IPR051012">
    <property type="entry name" value="CellSynth/LPSAsmb/PSIAsmb"/>
</dbReference>
<evidence type="ECO:0000256" key="1">
    <source>
        <dbReference type="ARBA" id="ARBA00022737"/>
    </source>
</evidence>
<sequence>MKPLTLVFITLIALTGCQTTSQPLVQNDLLLNDQAFPDYTIYKIESEDDIFSIDEEMEKFVRSSVSSINDPVDRMETLVRKIFDRSEFNLLYMGNANTTATQTFHNRAANCLSMSIMTYALAKNAGFGVRFQDVKIPEYWTRREGYSLLNGHINLQILPRDPGVIHLLSDGYEVDFDPQTSRNNFPKKFVQKNTVMAMYYNNKGADALLSNSYTKSYAYFRAAAKQAPNFESTWVNLGILYRIGGHYESAEKAYMHAIQMDEDNLTAWENLAYLYEYTGRHQESAAIAGRVERKRDDNPFYHFILGEQEFDSGNFDLALRHYRDALRIDKSKHEIYFGLAKTYYEMGDVSRSQLYFKKARDRSRNDQDQEKYQGKLDLISRHDDKSI</sequence>
<dbReference type="PROSITE" id="PS51257">
    <property type="entry name" value="PROKAR_LIPOPROTEIN"/>
    <property type="match status" value="1"/>
</dbReference>
<dbReference type="PROSITE" id="PS50005">
    <property type="entry name" value="TPR"/>
    <property type="match status" value="3"/>
</dbReference>
<dbReference type="PANTHER" id="PTHR45586:SF1">
    <property type="entry name" value="LIPOPOLYSACCHARIDE ASSEMBLY PROTEIN B"/>
    <property type="match status" value="1"/>
</dbReference>
<dbReference type="RefSeq" id="WP_343862391.1">
    <property type="nucleotide sequence ID" value="NZ_BAAAFD010000016.1"/>
</dbReference>
<evidence type="ECO:0000256" key="2">
    <source>
        <dbReference type="ARBA" id="ARBA00022803"/>
    </source>
</evidence>
<evidence type="ECO:0000256" key="3">
    <source>
        <dbReference type="PROSITE-ProRule" id="PRU00339"/>
    </source>
</evidence>